<keyword evidence="2" id="KW-1003">Cell membrane</keyword>
<keyword evidence="8" id="KW-1185">Reference proteome</keyword>
<protein>
    <submittedName>
        <fullName evidence="7">APC family permease</fullName>
    </submittedName>
</protein>
<dbReference type="PANTHER" id="PTHR42770">
    <property type="entry name" value="AMINO ACID TRANSPORTER-RELATED"/>
    <property type="match status" value="1"/>
</dbReference>
<dbReference type="EMBL" id="SPNK01000004">
    <property type="protein sequence ID" value="TFI02087.1"/>
    <property type="molecule type" value="Genomic_DNA"/>
</dbReference>
<evidence type="ECO:0000256" key="2">
    <source>
        <dbReference type="ARBA" id="ARBA00022475"/>
    </source>
</evidence>
<dbReference type="Proteomes" id="UP000298017">
    <property type="component" value="Unassembled WGS sequence"/>
</dbReference>
<dbReference type="InterPro" id="IPR002293">
    <property type="entry name" value="AA/rel_permease1"/>
</dbReference>
<feature type="transmembrane region" description="Helical" evidence="6">
    <location>
        <begin position="37"/>
        <end position="61"/>
    </location>
</feature>
<dbReference type="PIRSF" id="PIRSF006060">
    <property type="entry name" value="AA_transporter"/>
    <property type="match status" value="1"/>
</dbReference>
<keyword evidence="5 6" id="KW-0472">Membrane</keyword>
<dbReference type="Pfam" id="PF13520">
    <property type="entry name" value="AA_permease_2"/>
    <property type="match status" value="1"/>
</dbReference>
<reference evidence="7 8" key="1">
    <citation type="submission" date="2019-03" db="EMBL/GenBank/DDBJ databases">
        <title>Genome Sequencing and Assembly of Various Microbes Isolated from Alder Root Nodule.</title>
        <authorList>
            <person name="Swanson E."/>
            <person name="Sevigny J.L."/>
            <person name="Pesce C."/>
            <person name="Davis I."/>
            <person name="Kleiner V."/>
            <person name="Tisa L."/>
        </authorList>
    </citation>
    <scope>NUCLEOTIDE SEQUENCE [LARGE SCALE GENOMIC DNA]</scope>
    <source>
        <strain evidence="7 8">4R-31</strain>
    </source>
</reference>
<feature type="transmembrane region" description="Helical" evidence="6">
    <location>
        <begin position="216"/>
        <end position="238"/>
    </location>
</feature>
<evidence type="ECO:0000256" key="3">
    <source>
        <dbReference type="ARBA" id="ARBA00022692"/>
    </source>
</evidence>
<evidence type="ECO:0000256" key="4">
    <source>
        <dbReference type="ARBA" id="ARBA00022989"/>
    </source>
</evidence>
<dbReference type="PANTHER" id="PTHR42770:SF7">
    <property type="entry name" value="MEMBRANE PROTEIN"/>
    <property type="match status" value="1"/>
</dbReference>
<organism evidence="7 8">
    <name type="scientific">Kocuria rhizophila</name>
    <dbReference type="NCBI Taxonomy" id="72000"/>
    <lineage>
        <taxon>Bacteria</taxon>
        <taxon>Bacillati</taxon>
        <taxon>Actinomycetota</taxon>
        <taxon>Actinomycetes</taxon>
        <taxon>Micrococcales</taxon>
        <taxon>Micrococcaceae</taxon>
        <taxon>Kocuria</taxon>
    </lineage>
</organism>
<evidence type="ECO:0000256" key="1">
    <source>
        <dbReference type="ARBA" id="ARBA00004651"/>
    </source>
</evidence>
<dbReference type="GO" id="GO:0005886">
    <property type="term" value="C:plasma membrane"/>
    <property type="evidence" value="ECO:0007669"/>
    <property type="project" value="UniProtKB-SubCell"/>
</dbReference>
<evidence type="ECO:0000256" key="6">
    <source>
        <dbReference type="SAM" id="Phobius"/>
    </source>
</evidence>
<comment type="subcellular location">
    <subcellularLocation>
        <location evidence="1">Cell membrane</location>
        <topology evidence="1">Multi-pass membrane protein</topology>
    </subcellularLocation>
</comment>
<evidence type="ECO:0000256" key="5">
    <source>
        <dbReference type="ARBA" id="ARBA00023136"/>
    </source>
</evidence>
<feature type="transmembrane region" description="Helical" evidence="6">
    <location>
        <begin position="113"/>
        <end position="131"/>
    </location>
</feature>
<keyword evidence="4 6" id="KW-1133">Transmembrane helix</keyword>
<keyword evidence="3 6" id="KW-0812">Transmembrane</keyword>
<feature type="transmembrane region" description="Helical" evidence="6">
    <location>
        <begin position="268"/>
        <end position="290"/>
    </location>
</feature>
<feature type="transmembrane region" description="Helical" evidence="6">
    <location>
        <begin position="335"/>
        <end position="352"/>
    </location>
</feature>
<feature type="transmembrane region" description="Helical" evidence="6">
    <location>
        <begin position="143"/>
        <end position="170"/>
    </location>
</feature>
<feature type="transmembrane region" description="Helical" evidence="6">
    <location>
        <begin position="387"/>
        <end position="404"/>
    </location>
</feature>
<name>A0AAX2SD72_KOCRH</name>
<evidence type="ECO:0000313" key="7">
    <source>
        <dbReference type="EMBL" id="TFI02087.1"/>
    </source>
</evidence>
<gene>
    <name evidence="7" type="ORF">E4P33_05490</name>
</gene>
<sequence length="426" mass="43318">MQRRLGLGDAVAIGLGSMIGAGIFAVFAPAARTAGTWLPLALLLAGLVALCNALSSAQLAAQYPVAGGSYVYGRERLGPWPGFFAGWCFITGKTASCAAMAMTFAAYAVPGPWERLVAAAAVVALVTVNCLGVSRTARATKILVALVLAVLALVALAGVQSGVSAGVAPFSSAPPAGAYGVLQAAGLLFFAFAGYARIATMGEEVRDPARTIPRAIVIALSGALVVYGVLAMLSLAVLGPDALAASTTPLADLAAVGGWDWTAPVVRLGAAAATLGALLAGITGIARTSLAMARTGDLPRPLAVLNAHHGVPRRAEIALGAVVVLLVVTGDVRDVIGFSSFGVLLYYLVANLSAFTQTGEHRRYPRAVSVLGASLCVLLVATLPLTSALAGVLVLCAGVLWRVLRLHRTAPRSTGPRRGGDGEPRR</sequence>
<evidence type="ECO:0000313" key="8">
    <source>
        <dbReference type="Proteomes" id="UP000298017"/>
    </source>
</evidence>
<proteinExistence type="predicted"/>
<dbReference type="AlphaFoldDB" id="A0AAX2SD72"/>
<dbReference type="Gene3D" id="1.20.1740.10">
    <property type="entry name" value="Amino acid/polyamine transporter I"/>
    <property type="match status" value="1"/>
</dbReference>
<accession>A0AAX2SD72</accession>
<feature type="transmembrane region" description="Helical" evidence="6">
    <location>
        <begin position="82"/>
        <end position="107"/>
    </location>
</feature>
<dbReference type="InterPro" id="IPR050367">
    <property type="entry name" value="APC_superfamily"/>
</dbReference>
<feature type="transmembrane region" description="Helical" evidence="6">
    <location>
        <begin position="12"/>
        <end position="31"/>
    </location>
</feature>
<feature type="transmembrane region" description="Helical" evidence="6">
    <location>
        <begin position="176"/>
        <end position="195"/>
    </location>
</feature>
<dbReference type="GO" id="GO:0022857">
    <property type="term" value="F:transmembrane transporter activity"/>
    <property type="evidence" value="ECO:0007669"/>
    <property type="project" value="InterPro"/>
</dbReference>
<comment type="caution">
    <text evidence="7">The sequence shown here is derived from an EMBL/GenBank/DDBJ whole genome shotgun (WGS) entry which is preliminary data.</text>
</comment>